<dbReference type="Pfam" id="PF11977">
    <property type="entry name" value="RNase_Zc3h12a"/>
    <property type="match status" value="1"/>
</dbReference>
<keyword evidence="3" id="KW-1185">Reference proteome</keyword>
<evidence type="ECO:0000256" key="1">
    <source>
        <dbReference type="SAM" id="MobiDB-lite"/>
    </source>
</evidence>
<feature type="domain" description="RNase NYN" evidence="2">
    <location>
        <begin position="336"/>
        <end position="481"/>
    </location>
</feature>
<name>A0A6J1QR00_9HYME</name>
<organism evidence="3 4">
    <name type="scientific">Temnothorax curvispinosus</name>
    <dbReference type="NCBI Taxonomy" id="300111"/>
    <lineage>
        <taxon>Eukaryota</taxon>
        <taxon>Metazoa</taxon>
        <taxon>Ecdysozoa</taxon>
        <taxon>Arthropoda</taxon>
        <taxon>Hexapoda</taxon>
        <taxon>Insecta</taxon>
        <taxon>Pterygota</taxon>
        <taxon>Neoptera</taxon>
        <taxon>Endopterygota</taxon>
        <taxon>Hymenoptera</taxon>
        <taxon>Apocrita</taxon>
        <taxon>Aculeata</taxon>
        <taxon>Formicoidea</taxon>
        <taxon>Formicidae</taxon>
        <taxon>Myrmicinae</taxon>
        <taxon>Temnothorax</taxon>
    </lineage>
</organism>
<dbReference type="RefSeq" id="XP_024882975.1">
    <property type="nucleotide sequence ID" value="XM_025027207.1"/>
</dbReference>
<protein>
    <submittedName>
        <fullName evidence="4 5">NEDD4-binding protein 1-like</fullName>
    </submittedName>
</protein>
<dbReference type="GO" id="GO:0004521">
    <property type="term" value="F:RNA endonuclease activity"/>
    <property type="evidence" value="ECO:0007669"/>
    <property type="project" value="TreeGrafter"/>
</dbReference>
<feature type="region of interest" description="Disordered" evidence="1">
    <location>
        <begin position="263"/>
        <end position="294"/>
    </location>
</feature>
<dbReference type="InterPro" id="IPR021869">
    <property type="entry name" value="RNase_Zc3h12_NYN"/>
</dbReference>
<dbReference type="GO" id="GO:0005634">
    <property type="term" value="C:nucleus"/>
    <property type="evidence" value="ECO:0007669"/>
    <property type="project" value="TreeGrafter"/>
</dbReference>
<evidence type="ECO:0000313" key="6">
    <source>
        <dbReference type="RefSeq" id="XP_024882978.1"/>
    </source>
</evidence>
<dbReference type="RefSeq" id="XP_024882978.1">
    <property type="nucleotide sequence ID" value="XM_025027210.1"/>
</dbReference>
<dbReference type="InterPro" id="IPR051101">
    <property type="entry name" value="ZC3H12/N4BP1_RNase_Reg"/>
</dbReference>
<dbReference type="GO" id="GO:0003729">
    <property type="term" value="F:mRNA binding"/>
    <property type="evidence" value="ECO:0007669"/>
    <property type="project" value="TreeGrafter"/>
</dbReference>
<feature type="region of interest" description="Disordered" evidence="1">
    <location>
        <begin position="55"/>
        <end position="140"/>
    </location>
</feature>
<dbReference type="Proteomes" id="UP000504618">
    <property type="component" value="Unplaced"/>
</dbReference>
<gene>
    <name evidence="4 5 6" type="primary">LOC112461819</name>
</gene>
<dbReference type="OrthoDB" id="392925at2759"/>
<dbReference type="GeneID" id="112461819"/>
<dbReference type="Gene3D" id="3.40.50.11980">
    <property type="match status" value="1"/>
</dbReference>
<sequence>MNLSECRDAVCEMKGKKTRYESPLKGFKKSLEELTSIVGDIVCQKRLGHGTVEKLKEQSATDSSSKDSSSQNNVIVINDSDSETSEGDNDNETNDKDADTSLSVIECISKPSPSPKRRQRKLIIHTRRKKSRPSIIPLDTMGNDSSVLDLSVLQESLNEENIAPTQTEDDVVELWSCLEKPVKKMRVKRKSSCARCKKDPLFMIDKTPNLKNLEYLKTNTHTKKYAEKSRKKQDLSWDKTTSESFIPLTVKPSNVKLDTLKCSNSNKRKRQHADIVDPSPTKSNAHHSKKKIYLGEKNWRHGDNLDSSFAKMNAHQNKRRIYWEERNSQTKSTRKLREIIVDGCNVAMAHTNGKEFSEKGIQIVVDFFKLRGHNVKVFLPQHVRKKEHTFLEKLYKEGTVVFTPSRLIDGIKITSYDDRYILKYATSCGGIVISTDQYRDLYREKPEWRSTILNRLLIPTFVGDYIMFPEDPLGRFGPNLETFLRH</sequence>
<reference evidence="4 5" key="1">
    <citation type="submission" date="2025-04" db="UniProtKB">
        <authorList>
            <consortium name="RefSeq"/>
        </authorList>
    </citation>
    <scope>IDENTIFICATION</scope>
    <source>
        <tissue evidence="4 5">Whole body</tissue>
    </source>
</reference>
<dbReference type="FunFam" id="3.40.50.11980:FF:000001">
    <property type="entry name" value="ZC3H12A isoform 1"/>
    <property type="match status" value="1"/>
</dbReference>
<feature type="compositionally biased region" description="Basic residues" evidence="1">
    <location>
        <begin position="115"/>
        <end position="132"/>
    </location>
</feature>
<dbReference type="RefSeq" id="XP_024882977.1">
    <property type="nucleotide sequence ID" value="XM_025027209.1"/>
</dbReference>
<evidence type="ECO:0000313" key="3">
    <source>
        <dbReference type="Proteomes" id="UP000504618"/>
    </source>
</evidence>
<dbReference type="GO" id="GO:0036464">
    <property type="term" value="C:cytoplasmic ribonucleoprotein granule"/>
    <property type="evidence" value="ECO:0007669"/>
    <property type="project" value="TreeGrafter"/>
</dbReference>
<dbReference type="PANTHER" id="PTHR12876">
    <property type="entry name" value="N4BP1-RELATED"/>
    <property type="match status" value="1"/>
</dbReference>
<evidence type="ECO:0000313" key="5">
    <source>
        <dbReference type="RefSeq" id="XP_024882977.1"/>
    </source>
</evidence>
<evidence type="ECO:0000313" key="4">
    <source>
        <dbReference type="RefSeq" id="XP_024882975.1"/>
    </source>
</evidence>
<feature type="compositionally biased region" description="Acidic residues" evidence="1">
    <location>
        <begin position="80"/>
        <end position="92"/>
    </location>
</feature>
<dbReference type="AlphaFoldDB" id="A0A6J1QR00"/>
<dbReference type="PANTHER" id="PTHR12876:SF35">
    <property type="entry name" value="LD08718P-RELATED"/>
    <property type="match status" value="1"/>
</dbReference>
<proteinExistence type="predicted"/>
<accession>A0A6J1QR00</accession>
<dbReference type="CDD" id="cd18719">
    <property type="entry name" value="PIN_Zc3h12a-N4BP1-like"/>
    <property type="match status" value="1"/>
</dbReference>
<evidence type="ECO:0000259" key="2">
    <source>
        <dbReference type="Pfam" id="PF11977"/>
    </source>
</evidence>